<keyword evidence="2" id="KW-1185">Reference proteome</keyword>
<reference evidence="1 2" key="1">
    <citation type="journal article" date="2019" name="Microorganisms">
        <title>Systematic Affiliation and Genome Analysis of Subtercola vilae DB165(T) with Particular Emphasis on Cold Adaptation of an Isolate from a High-Altitude Cold Volcano Lake.</title>
        <authorList>
            <person name="Villalobos A.S."/>
            <person name="Wiese J."/>
            <person name="Imhoff J.F."/>
            <person name="Dorador C."/>
            <person name="Keller A."/>
            <person name="Hentschel U."/>
        </authorList>
    </citation>
    <scope>NUCLEOTIDE SEQUENCE [LARGE SCALE GENOMIC DNA]</scope>
    <source>
        <strain evidence="1 2">DB165</strain>
    </source>
</reference>
<evidence type="ECO:0000313" key="2">
    <source>
        <dbReference type="Proteomes" id="UP000306192"/>
    </source>
</evidence>
<name>A0A4T2BPE3_9MICO</name>
<proteinExistence type="predicted"/>
<dbReference type="EMBL" id="QYRT01000043">
    <property type="protein sequence ID" value="TIH32071.1"/>
    <property type="molecule type" value="Genomic_DNA"/>
</dbReference>
<gene>
    <name evidence="1" type="ORF">D4765_16240</name>
</gene>
<evidence type="ECO:0008006" key="3">
    <source>
        <dbReference type="Google" id="ProtNLM"/>
    </source>
</evidence>
<protein>
    <recommendedName>
        <fullName evidence="3">DUF222 domain-containing protein</fullName>
    </recommendedName>
</protein>
<comment type="caution">
    <text evidence="1">The sequence shown here is derived from an EMBL/GenBank/DDBJ whole genome shotgun (WGS) entry which is preliminary data.</text>
</comment>
<sequence>MNESPTTSLSADAAAFDEVVGVVAGWCGAAAPFGLADEALLSRIADAEKLGRLVDGLRVRLAGEVAERSRAELGDGSLSRAQNFTTVP</sequence>
<dbReference type="RefSeq" id="WP_237280504.1">
    <property type="nucleotide sequence ID" value="NZ_QYRT01000043.1"/>
</dbReference>
<dbReference type="Proteomes" id="UP000306192">
    <property type="component" value="Unassembled WGS sequence"/>
</dbReference>
<accession>A0A4T2BPE3</accession>
<dbReference type="AlphaFoldDB" id="A0A4T2BPE3"/>
<organism evidence="1 2">
    <name type="scientific">Subtercola vilae</name>
    <dbReference type="NCBI Taxonomy" id="2056433"/>
    <lineage>
        <taxon>Bacteria</taxon>
        <taxon>Bacillati</taxon>
        <taxon>Actinomycetota</taxon>
        <taxon>Actinomycetes</taxon>
        <taxon>Micrococcales</taxon>
        <taxon>Microbacteriaceae</taxon>
        <taxon>Subtercola</taxon>
    </lineage>
</organism>
<feature type="non-terminal residue" evidence="1">
    <location>
        <position position="88"/>
    </location>
</feature>
<evidence type="ECO:0000313" key="1">
    <source>
        <dbReference type="EMBL" id="TIH32071.1"/>
    </source>
</evidence>